<feature type="chain" id="PRO_5015618647" description="PepSY domain-containing protein" evidence="2">
    <location>
        <begin position="27"/>
        <end position="153"/>
    </location>
</feature>
<dbReference type="AlphaFoldDB" id="A0A2S9QH74"/>
<dbReference type="EMBL" id="PUEJ01000002">
    <property type="protein sequence ID" value="PRH88709.1"/>
    <property type="molecule type" value="Genomic_DNA"/>
</dbReference>
<evidence type="ECO:0000313" key="3">
    <source>
        <dbReference type="EMBL" id="PRH88709.1"/>
    </source>
</evidence>
<feature type="signal peptide" evidence="2">
    <location>
        <begin position="1"/>
        <end position="26"/>
    </location>
</feature>
<dbReference type="Proteomes" id="UP000237682">
    <property type="component" value="Unassembled WGS sequence"/>
</dbReference>
<dbReference type="OrthoDB" id="8444573at2"/>
<evidence type="ECO:0000313" key="4">
    <source>
        <dbReference type="Proteomes" id="UP000237682"/>
    </source>
</evidence>
<dbReference type="RefSeq" id="WP_105861056.1">
    <property type="nucleotide sequence ID" value="NZ_PUEJ01000002.1"/>
</dbReference>
<comment type="caution">
    <text evidence="3">The sequence shown here is derived from an EMBL/GenBank/DDBJ whole genome shotgun (WGS) entry which is preliminary data.</text>
</comment>
<organism evidence="3 4">
    <name type="scientific">Labrys okinawensis</name>
    <dbReference type="NCBI Taxonomy" id="346911"/>
    <lineage>
        <taxon>Bacteria</taxon>
        <taxon>Pseudomonadati</taxon>
        <taxon>Pseudomonadota</taxon>
        <taxon>Alphaproteobacteria</taxon>
        <taxon>Hyphomicrobiales</taxon>
        <taxon>Xanthobacteraceae</taxon>
        <taxon>Labrys</taxon>
    </lineage>
</organism>
<gene>
    <name evidence="3" type="ORF">C5L14_05650</name>
</gene>
<protein>
    <recommendedName>
        <fullName evidence="5">PepSY domain-containing protein</fullName>
    </recommendedName>
</protein>
<feature type="compositionally biased region" description="Pro residues" evidence="1">
    <location>
        <begin position="144"/>
        <end position="153"/>
    </location>
</feature>
<reference evidence="3 4" key="1">
    <citation type="submission" date="2018-02" db="EMBL/GenBank/DDBJ databases">
        <title>Whole genome sequencing of endophytic bacterium.</title>
        <authorList>
            <person name="Eedara R."/>
            <person name="Podile A.R."/>
        </authorList>
    </citation>
    <scope>NUCLEOTIDE SEQUENCE [LARGE SCALE GENOMIC DNA]</scope>
    <source>
        <strain evidence="3 4">RP1T</strain>
    </source>
</reference>
<keyword evidence="2" id="KW-0732">Signal</keyword>
<accession>A0A2S9QH74</accession>
<proteinExistence type="predicted"/>
<feature type="region of interest" description="Disordered" evidence="1">
    <location>
        <begin position="134"/>
        <end position="153"/>
    </location>
</feature>
<keyword evidence="4" id="KW-1185">Reference proteome</keyword>
<evidence type="ECO:0008006" key="5">
    <source>
        <dbReference type="Google" id="ProtNLM"/>
    </source>
</evidence>
<name>A0A2S9QH74_9HYPH</name>
<sequence>MPCRTLFGVIAGLAFLTLGLQTDVNAAFAQNSLNNYAQTPQQAPMLGNDRSLPLAPEEVGQGPDEAGNPRLLPPRAIVSSLAGRGYRNVVIKRVRGDSYIAEAEGSEGGRVLIVIDGHTTEITGLRQLGWARPPRQWDNDSWVPPRPWSGPRW</sequence>
<evidence type="ECO:0000256" key="1">
    <source>
        <dbReference type="SAM" id="MobiDB-lite"/>
    </source>
</evidence>
<feature type="region of interest" description="Disordered" evidence="1">
    <location>
        <begin position="39"/>
        <end position="72"/>
    </location>
</feature>
<evidence type="ECO:0000256" key="2">
    <source>
        <dbReference type="SAM" id="SignalP"/>
    </source>
</evidence>